<gene>
    <name evidence="8" type="ORF">GCM10010994_01180</name>
</gene>
<keyword evidence="5" id="KW-0804">Transcription</keyword>
<evidence type="ECO:0000256" key="3">
    <source>
        <dbReference type="ARBA" id="ARBA00023015"/>
    </source>
</evidence>
<comment type="caution">
    <text evidence="8">The sequence shown here is derived from an EMBL/GenBank/DDBJ whole genome shotgun (WGS) entry which is preliminary data.</text>
</comment>
<keyword evidence="9" id="KW-1185">Reference proteome</keyword>
<dbReference type="PANTHER" id="PTHR46577">
    <property type="entry name" value="HTH-TYPE TRANSCRIPTIONAL REGULATORY PROTEIN GABR"/>
    <property type="match status" value="1"/>
</dbReference>
<dbReference type="SUPFAM" id="SSF46785">
    <property type="entry name" value="Winged helix' DNA-binding domain"/>
    <property type="match status" value="1"/>
</dbReference>
<dbReference type="SMART" id="SM00345">
    <property type="entry name" value="HTH_GNTR"/>
    <property type="match status" value="1"/>
</dbReference>
<evidence type="ECO:0000256" key="1">
    <source>
        <dbReference type="ARBA" id="ARBA00005384"/>
    </source>
</evidence>
<dbReference type="Proteomes" id="UP000637002">
    <property type="component" value="Unassembled WGS sequence"/>
</dbReference>
<evidence type="ECO:0000256" key="2">
    <source>
        <dbReference type="ARBA" id="ARBA00022898"/>
    </source>
</evidence>
<feature type="region of interest" description="Disordered" evidence="6">
    <location>
        <begin position="478"/>
        <end position="497"/>
    </location>
</feature>
<keyword evidence="4" id="KW-0238">DNA-binding</keyword>
<dbReference type="Gene3D" id="1.10.10.10">
    <property type="entry name" value="Winged helix-like DNA-binding domain superfamily/Winged helix DNA-binding domain"/>
    <property type="match status" value="1"/>
</dbReference>
<accession>A0A916X813</accession>
<dbReference type="CDD" id="cd07377">
    <property type="entry name" value="WHTH_GntR"/>
    <property type="match status" value="1"/>
</dbReference>
<dbReference type="PROSITE" id="PS50949">
    <property type="entry name" value="HTH_GNTR"/>
    <property type="match status" value="1"/>
</dbReference>
<dbReference type="Pfam" id="PF00155">
    <property type="entry name" value="Aminotran_1_2"/>
    <property type="match status" value="1"/>
</dbReference>
<dbReference type="GO" id="GO:0003700">
    <property type="term" value="F:DNA-binding transcription factor activity"/>
    <property type="evidence" value="ECO:0007669"/>
    <property type="project" value="InterPro"/>
</dbReference>
<organism evidence="8 9">
    <name type="scientific">Chelatococcus reniformis</name>
    <dbReference type="NCBI Taxonomy" id="1494448"/>
    <lineage>
        <taxon>Bacteria</taxon>
        <taxon>Pseudomonadati</taxon>
        <taxon>Pseudomonadota</taxon>
        <taxon>Alphaproteobacteria</taxon>
        <taxon>Hyphomicrobiales</taxon>
        <taxon>Chelatococcaceae</taxon>
        <taxon>Chelatococcus</taxon>
    </lineage>
</organism>
<protein>
    <submittedName>
        <fullName evidence="8">Transcriptional regulator</fullName>
    </submittedName>
</protein>
<reference evidence="8" key="2">
    <citation type="submission" date="2020-09" db="EMBL/GenBank/DDBJ databases">
        <authorList>
            <person name="Sun Q."/>
            <person name="Zhou Y."/>
        </authorList>
    </citation>
    <scope>NUCLEOTIDE SEQUENCE</scope>
    <source>
        <strain evidence="8">CGMCC 1.12919</strain>
    </source>
</reference>
<feature type="domain" description="HTH gntR-type" evidence="7">
    <location>
        <begin position="20"/>
        <end position="88"/>
    </location>
</feature>
<proteinExistence type="inferred from homology"/>
<dbReference type="InterPro" id="IPR015424">
    <property type="entry name" value="PyrdxlP-dep_Trfase"/>
</dbReference>
<dbReference type="GO" id="GO:0030170">
    <property type="term" value="F:pyridoxal phosphate binding"/>
    <property type="evidence" value="ECO:0007669"/>
    <property type="project" value="InterPro"/>
</dbReference>
<dbReference type="PANTHER" id="PTHR46577:SF1">
    <property type="entry name" value="HTH-TYPE TRANSCRIPTIONAL REGULATORY PROTEIN GABR"/>
    <property type="match status" value="1"/>
</dbReference>
<comment type="similarity">
    <text evidence="1">In the C-terminal section; belongs to the class-I pyridoxal-phosphate-dependent aminotransferase family.</text>
</comment>
<dbReference type="InterPro" id="IPR051446">
    <property type="entry name" value="HTH_trans_reg/aminotransferase"/>
</dbReference>
<name>A0A916X813_9HYPH</name>
<evidence type="ECO:0000256" key="4">
    <source>
        <dbReference type="ARBA" id="ARBA00023125"/>
    </source>
</evidence>
<dbReference type="InterPro" id="IPR004839">
    <property type="entry name" value="Aminotransferase_I/II_large"/>
</dbReference>
<sequence>MARIPSQYMAGLTLERAGPTPLVEQIARHVEAAISEGALSPGGRLPSWRDLAAQLGVARGTVKAAYELLIDRQLLVAAGAAGTRVADPLPSPTRPPAADDADLVTPDVRHEVDLPLVFRMGVPAHDAFPATVWSRLHRQAVQQTSMLTGHLDPRGLPALRAALAAHVAIARGVACSPDQVIVTTGFRASLATALQAVGAAGGQAWVEDPGYPVARRALELSGLHPVAVRVDGEGVDVAHGRNLAPRAALAFVTPGQQAPTGVVLSPRRRQDLLRWAAEAGAWVIEDDYLGELQLSGRSAPALASSDHPGRVIHIGSFSKTLSPMLGVGFLVAPLPLAQRLIDIAVWLSAPPNAAVQLALAMFLREGHYLRHLRRMRQLYARRRSRLVEVLGTLGAQGCGPAGLAVMLPLPHGFDDWRLAERARAVGLAPAPLSPWFAAASQLNAGLLLGVSNAVENRIVQHCHRLLALISEPAHAAGRSAGLLRPPSTRRPTIDGRD</sequence>
<dbReference type="Gene3D" id="3.40.640.10">
    <property type="entry name" value="Type I PLP-dependent aspartate aminotransferase-like (Major domain)"/>
    <property type="match status" value="1"/>
</dbReference>
<keyword evidence="2" id="KW-0663">Pyridoxal phosphate</keyword>
<dbReference type="AlphaFoldDB" id="A0A916X813"/>
<evidence type="ECO:0000313" key="9">
    <source>
        <dbReference type="Proteomes" id="UP000637002"/>
    </source>
</evidence>
<dbReference type="InterPro" id="IPR036388">
    <property type="entry name" value="WH-like_DNA-bd_sf"/>
</dbReference>
<dbReference type="EMBL" id="BMGG01000001">
    <property type="protein sequence ID" value="GGC45806.1"/>
    <property type="molecule type" value="Genomic_DNA"/>
</dbReference>
<evidence type="ECO:0000256" key="6">
    <source>
        <dbReference type="SAM" id="MobiDB-lite"/>
    </source>
</evidence>
<dbReference type="CDD" id="cd00609">
    <property type="entry name" value="AAT_like"/>
    <property type="match status" value="1"/>
</dbReference>
<reference evidence="8" key="1">
    <citation type="journal article" date="2014" name="Int. J. Syst. Evol. Microbiol.">
        <title>Complete genome sequence of Corynebacterium casei LMG S-19264T (=DSM 44701T), isolated from a smear-ripened cheese.</title>
        <authorList>
            <consortium name="US DOE Joint Genome Institute (JGI-PGF)"/>
            <person name="Walter F."/>
            <person name="Albersmeier A."/>
            <person name="Kalinowski J."/>
            <person name="Ruckert C."/>
        </authorList>
    </citation>
    <scope>NUCLEOTIDE SEQUENCE</scope>
    <source>
        <strain evidence="8">CGMCC 1.12919</strain>
    </source>
</reference>
<keyword evidence="3" id="KW-0805">Transcription regulation</keyword>
<dbReference type="GO" id="GO:0003677">
    <property type="term" value="F:DNA binding"/>
    <property type="evidence" value="ECO:0007669"/>
    <property type="project" value="UniProtKB-KW"/>
</dbReference>
<evidence type="ECO:0000259" key="7">
    <source>
        <dbReference type="PROSITE" id="PS50949"/>
    </source>
</evidence>
<dbReference type="Pfam" id="PF00392">
    <property type="entry name" value="GntR"/>
    <property type="match status" value="1"/>
</dbReference>
<dbReference type="InterPro" id="IPR015421">
    <property type="entry name" value="PyrdxlP-dep_Trfase_major"/>
</dbReference>
<dbReference type="InterPro" id="IPR000524">
    <property type="entry name" value="Tscrpt_reg_HTH_GntR"/>
</dbReference>
<evidence type="ECO:0000256" key="5">
    <source>
        <dbReference type="ARBA" id="ARBA00023163"/>
    </source>
</evidence>
<evidence type="ECO:0000313" key="8">
    <source>
        <dbReference type="EMBL" id="GGC45806.1"/>
    </source>
</evidence>
<dbReference type="SUPFAM" id="SSF53383">
    <property type="entry name" value="PLP-dependent transferases"/>
    <property type="match status" value="1"/>
</dbReference>
<dbReference type="InterPro" id="IPR036390">
    <property type="entry name" value="WH_DNA-bd_sf"/>
</dbReference>